<name>U2Z2M7_AQUA1</name>
<dbReference type="AlphaFoldDB" id="U2Z2M7"/>
<evidence type="ECO:0000313" key="1">
    <source>
        <dbReference type="EMBL" id="GAD62016.1"/>
    </source>
</evidence>
<organism evidence="1 2">
    <name type="scientific">Aquipseudomonas alcaligenes (strain ATCC 14909 / DSM 50342 / CCUG 1425 / JCM 20561 / NBRC 14159 / NCIMB 9945 / NCTC 10367 / 1577)</name>
    <name type="common">Pseudomonas alcaligenes</name>
    <dbReference type="NCBI Taxonomy" id="1215092"/>
    <lineage>
        <taxon>Bacteria</taxon>
        <taxon>Pseudomonadati</taxon>
        <taxon>Pseudomonadota</taxon>
        <taxon>Gammaproteobacteria</taxon>
        <taxon>Pseudomonadales</taxon>
        <taxon>Pseudomonadaceae</taxon>
        <taxon>Aquipseudomonas</taxon>
    </lineage>
</organism>
<proteinExistence type="predicted"/>
<accession>U2Z2M7</accession>
<dbReference type="OrthoDB" id="7007207at2"/>
<dbReference type="RefSeq" id="WP_021700106.1">
    <property type="nucleotide sequence ID" value="NZ_BATI01000009.1"/>
</dbReference>
<sequence>MSFGFFARGNGGHLIIDENNPVLRVVHSGDIKVSQVSNQAYSACTVTYPSAITTPNPPMVFGVPTHQAGDVGLGLFCHLGAPGRWTGFRVIFAQRMEYRMWGFGEGASNFSAHIGRQVRIGAFTGWRYHACVCHPAAPIQSGYGLRVFNADGLVIFDSNWPIAPFRRLLTGWYETGWPGSSYPRVGGQEIDRYQWGFNFSTGARTDPNVDVDPVTEYYAHPWGARDGDLGIMISSVCAMSQWVDFGDFLEVRAVPFFGFRGDDRSLLRCMVEFGYPQHKSATAGQALNGYGLLTADFSRI</sequence>
<evidence type="ECO:0000313" key="2">
    <source>
        <dbReference type="Proteomes" id="UP000016560"/>
    </source>
</evidence>
<keyword evidence="2" id="KW-1185">Reference proteome</keyword>
<comment type="caution">
    <text evidence="1">The sequence shown here is derived from an EMBL/GenBank/DDBJ whole genome shotgun (WGS) entry which is preliminary data.</text>
</comment>
<protein>
    <submittedName>
        <fullName evidence="1">Uncharacterized protein</fullName>
    </submittedName>
</protein>
<gene>
    <name evidence="1" type="ORF">PA6_009_00190</name>
</gene>
<dbReference type="Proteomes" id="UP000016560">
    <property type="component" value="Unassembled WGS sequence"/>
</dbReference>
<reference evidence="1" key="1">
    <citation type="submission" date="2024-09" db="EMBL/GenBank/DDBJ databases">
        <title>Whole genome shotgun sequence of Pseudomonas alcaligenes NBRC 14159.</title>
        <authorList>
            <person name="Yoshida I."/>
            <person name="Hosoyama A."/>
            <person name="Tsuchikane K."/>
            <person name="Noguchi M."/>
            <person name="Hirakata S."/>
            <person name="Ando Y."/>
            <person name="Ohji S."/>
            <person name="Yamazoe A."/>
            <person name="Yamazaki S."/>
            <person name="Fujita N."/>
        </authorList>
    </citation>
    <scope>NUCLEOTIDE SEQUENCE</scope>
    <source>
        <strain evidence="1">NBRC 14159</strain>
    </source>
</reference>
<dbReference type="EMBL" id="BATI01000009">
    <property type="protein sequence ID" value="GAD62016.1"/>
    <property type="molecule type" value="Genomic_DNA"/>
</dbReference>